<dbReference type="InterPro" id="IPR052446">
    <property type="entry name" value="B-cell_PI3K-Signaling_Adptrs"/>
</dbReference>
<proteinExistence type="predicted"/>
<organism evidence="1 2">
    <name type="scientific">Piliocolobus tephrosceles</name>
    <name type="common">Ugandan red Colobus</name>
    <dbReference type="NCBI Taxonomy" id="591936"/>
    <lineage>
        <taxon>Eukaryota</taxon>
        <taxon>Metazoa</taxon>
        <taxon>Chordata</taxon>
        <taxon>Craniata</taxon>
        <taxon>Vertebrata</taxon>
        <taxon>Euteleostomi</taxon>
        <taxon>Mammalia</taxon>
        <taxon>Eutheria</taxon>
        <taxon>Euarchontoglires</taxon>
        <taxon>Primates</taxon>
        <taxon>Haplorrhini</taxon>
        <taxon>Catarrhini</taxon>
        <taxon>Cercopithecidae</taxon>
        <taxon>Colobinae</taxon>
        <taxon>Piliocolobus</taxon>
    </lineage>
</organism>
<dbReference type="GO" id="GO:0050869">
    <property type="term" value="P:negative regulation of B cell activation"/>
    <property type="evidence" value="ECO:0007669"/>
    <property type="project" value="TreeGrafter"/>
</dbReference>
<dbReference type="Ensembl" id="ENSPTET00000052802.1">
    <property type="protein sequence ID" value="ENSPTEP00000039259.1"/>
    <property type="gene ID" value="ENSPTEG00000036357.1"/>
</dbReference>
<sequence length="156" mass="17800">AQPLSSECFCSQLSTPGLSINAPSPCILDRARIESPAFSTLRGCLTDGQEELILLQEKVKNGKMSMDEALEKFKHWQMAKSGLEMIQQEKLRQLRDCIIGKRPEEENVYKVITKFVFLGKETAHNENMFYNIPFSNKLPAQPQVEKEFGFCCKKDH</sequence>
<reference evidence="1" key="1">
    <citation type="submission" date="2025-08" db="UniProtKB">
        <authorList>
            <consortium name="Ensembl"/>
        </authorList>
    </citation>
    <scope>IDENTIFICATION</scope>
</reference>
<dbReference type="AlphaFoldDB" id="A0A8C9LZP3"/>
<reference evidence="1" key="2">
    <citation type="submission" date="2025-09" db="UniProtKB">
        <authorList>
            <consortium name="Ensembl"/>
        </authorList>
    </citation>
    <scope>IDENTIFICATION</scope>
</reference>
<dbReference type="PANTHER" id="PTHR16267:SF13">
    <property type="entry name" value="B-CELL SCAFFOLD PROTEIN WITH ANKYRIN REPEATS"/>
    <property type="match status" value="1"/>
</dbReference>
<dbReference type="PANTHER" id="PTHR16267">
    <property type="entry name" value="BANK1/PIK3AP1 FAMILY MEMBER"/>
    <property type="match status" value="1"/>
</dbReference>
<evidence type="ECO:0000313" key="2">
    <source>
        <dbReference type="Proteomes" id="UP000694416"/>
    </source>
</evidence>
<accession>A0A8C9LZP3</accession>
<dbReference type="GO" id="GO:1990782">
    <property type="term" value="F:protein tyrosine kinase binding"/>
    <property type="evidence" value="ECO:0007669"/>
    <property type="project" value="TreeGrafter"/>
</dbReference>
<dbReference type="Proteomes" id="UP000694416">
    <property type="component" value="Unplaced"/>
</dbReference>
<dbReference type="GO" id="GO:0005102">
    <property type="term" value="F:signaling receptor binding"/>
    <property type="evidence" value="ECO:0007669"/>
    <property type="project" value="TreeGrafter"/>
</dbReference>
<dbReference type="GO" id="GO:0042113">
    <property type="term" value="P:B cell activation"/>
    <property type="evidence" value="ECO:0007669"/>
    <property type="project" value="TreeGrafter"/>
</dbReference>
<protein>
    <submittedName>
        <fullName evidence="1">Uncharacterized protein</fullName>
    </submittedName>
</protein>
<name>A0A8C9LZP3_9PRIM</name>
<keyword evidence="2" id="KW-1185">Reference proteome</keyword>
<evidence type="ECO:0000313" key="1">
    <source>
        <dbReference type="Ensembl" id="ENSPTEP00000039259.1"/>
    </source>
</evidence>
<dbReference type="GO" id="GO:0051898">
    <property type="term" value="P:negative regulation of phosphatidylinositol 3-kinase/protein kinase B signal transduction"/>
    <property type="evidence" value="ECO:0007669"/>
    <property type="project" value="TreeGrafter"/>
</dbReference>